<comment type="caution">
    <text evidence="1">The sequence shown here is derived from an EMBL/GenBank/DDBJ whole genome shotgun (WGS) entry which is preliminary data.</text>
</comment>
<proteinExistence type="predicted"/>
<dbReference type="AlphaFoldDB" id="A0ABD1PJ18"/>
<dbReference type="Proteomes" id="UP001604277">
    <property type="component" value="Unassembled WGS sequence"/>
</dbReference>
<dbReference type="PANTHER" id="PTHR35986:SF1">
    <property type="entry name" value="OS10G0430800 PROTEIN"/>
    <property type="match status" value="1"/>
</dbReference>
<reference evidence="2" key="1">
    <citation type="submission" date="2024-07" db="EMBL/GenBank/DDBJ databases">
        <title>Two chromosome-level genome assemblies of Korean endemic species Abeliophyllum distichum and Forsythia ovata (Oleaceae).</title>
        <authorList>
            <person name="Jang H."/>
        </authorList>
    </citation>
    <scope>NUCLEOTIDE SEQUENCE [LARGE SCALE GENOMIC DNA]</scope>
</reference>
<accession>A0ABD1PJ18</accession>
<gene>
    <name evidence="1" type="ORF">Fot_53562</name>
</gene>
<name>A0ABD1PJ18_9LAMI</name>
<dbReference type="EMBL" id="JBFOLJ010000019">
    <property type="protein sequence ID" value="KAL2463906.1"/>
    <property type="molecule type" value="Genomic_DNA"/>
</dbReference>
<organism evidence="1 2">
    <name type="scientific">Forsythia ovata</name>
    <dbReference type="NCBI Taxonomy" id="205694"/>
    <lineage>
        <taxon>Eukaryota</taxon>
        <taxon>Viridiplantae</taxon>
        <taxon>Streptophyta</taxon>
        <taxon>Embryophyta</taxon>
        <taxon>Tracheophyta</taxon>
        <taxon>Spermatophyta</taxon>
        <taxon>Magnoliopsida</taxon>
        <taxon>eudicotyledons</taxon>
        <taxon>Gunneridae</taxon>
        <taxon>Pentapetalae</taxon>
        <taxon>asterids</taxon>
        <taxon>lamiids</taxon>
        <taxon>Lamiales</taxon>
        <taxon>Oleaceae</taxon>
        <taxon>Forsythieae</taxon>
        <taxon>Forsythia</taxon>
    </lineage>
</organism>
<dbReference type="PANTHER" id="PTHR35986">
    <property type="entry name" value="EXPRESSED PROTEIN"/>
    <property type="match status" value="1"/>
</dbReference>
<protein>
    <submittedName>
        <fullName evidence="1">Uncharacterized protein</fullName>
    </submittedName>
</protein>
<evidence type="ECO:0000313" key="1">
    <source>
        <dbReference type="EMBL" id="KAL2463906.1"/>
    </source>
</evidence>
<evidence type="ECO:0000313" key="2">
    <source>
        <dbReference type="Proteomes" id="UP001604277"/>
    </source>
</evidence>
<keyword evidence="2" id="KW-1185">Reference proteome</keyword>
<sequence>MDLFEVVEGHGGGNEIGVAVVVVVAEGGHLGKAPTPNKSFWLTIGAQKWMNDALFDLIQVLHSRKSENEQERMTSEEANVLSSCGANATRDFIIDFGGSSVVTWPGVAAFCGMWRFTRSVDSSIEHILSLEGSRMQRELANM</sequence>